<evidence type="ECO:0000256" key="1">
    <source>
        <dbReference type="SAM" id="SignalP"/>
    </source>
</evidence>
<keyword evidence="1" id="KW-0732">Signal</keyword>
<sequence length="177" mass="20097">MASSTSTMSLLKLIMVLLTIVTSIRMMPRVPTTAGTRQTHVPPYGATHPIEHCLRKAINPPPPPSPTASTSDLKLMDFFRVLCRDSFRHVSHDVQVTGKLPSQYMEALCNIYGDDQEKVEGFVNSAFFNYKHPQELMNGETCSTLKEKKMQHFAPRVWEDESDIGYVQENQLYYSVK</sequence>
<evidence type="ECO:0000313" key="3">
    <source>
        <dbReference type="Proteomes" id="UP001341840"/>
    </source>
</evidence>
<reference evidence="2 3" key="1">
    <citation type="journal article" date="2023" name="Plants (Basel)">
        <title>Bridging the Gap: Combining Genomics and Transcriptomics Approaches to Understand Stylosanthes scabra, an Orphan Legume from the Brazilian Caatinga.</title>
        <authorList>
            <person name="Ferreira-Neto J.R.C."/>
            <person name="da Silva M.D."/>
            <person name="Binneck E."/>
            <person name="de Melo N.F."/>
            <person name="da Silva R.H."/>
            <person name="de Melo A.L.T.M."/>
            <person name="Pandolfi V."/>
            <person name="Bustamante F.O."/>
            <person name="Brasileiro-Vidal A.C."/>
            <person name="Benko-Iseppon A.M."/>
        </authorList>
    </citation>
    <scope>NUCLEOTIDE SEQUENCE [LARGE SCALE GENOMIC DNA]</scope>
    <source>
        <tissue evidence="2">Leaves</tissue>
    </source>
</reference>
<keyword evidence="3" id="KW-1185">Reference proteome</keyword>
<feature type="chain" id="PRO_5046316205" evidence="1">
    <location>
        <begin position="24"/>
        <end position="177"/>
    </location>
</feature>
<evidence type="ECO:0000313" key="2">
    <source>
        <dbReference type="EMBL" id="MED6127691.1"/>
    </source>
</evidence>
<comment type="caution">
    <text evidence="2">The sequence shown here is derived from an EMBL/GenBank/DDBJ whole genome shotgun (WGS) entry which is preliminary data.</text>
</comment>
<name>A0ABU6RU78_9FABA</name>
<proteinExistence type="predicted"/>
<protein>
    <submittedName>
        <fullName evidence="2">Uncharacterized protein</fullName>
    </submittedName>
</protein>
<gene>
    <name evidence="2" type="ORF">PIB30_090442</name>
</gene>
<dbReference type="EMBL" id="JASCZI010031955">
    <property type="protein sequence ID" value="MED6127691.1"/>
    <property type="molecule type" value="Genomic_DNA"/>
</dbReference>
<accession>A0ABU6RU78</accession>
<dbReference type="Proteomes" id="UP001341840">
    <property type="component" value="Unassembled WGS sequence"/>
</dbReference>
<organism evidence="2 3">
    <name type="scientific">Stylosanthes scabra</name>
    <dbReference type="NCBI Taxonomy" id="79078"/>
    <lineage>
        <taxon>Eukaryota</taxon>
        <taxon>Viridiplantae</taxon>
        <taxon>Streptophyta</taxon>
        <taxon>Embryophyta</taxon>
        <taxon>Tracheophyta</taxon>
        <taxon>Spermatophyta</taxon>
        <taxon>Magnoliopsida</taxon>
        <taxon>eudicotyledons</taxon>
        <taxon>Gunneridae</taxon>
        <taxon>Pentapetalae</taxon>
        <taxon>rosids</taxon>
        <taxon>fabids</taxon>
        <taxon>Fabales</taxon>
        <taxon>Fabaceae</taxon>
        <taxon>Papilionoideae</taxon>
        <taxon>50 kb inversion clade</taxon>
        <taxon>dalbergioids sensu lato</taxon>
        <taxon>Dalbergieae</taxon>
        <taxon>Pterocarpus clade</taxon>
        <taxon>Stylosanthes</taxon>
    </lineage>
</organism>
<feature type="signal peptide" evidence="1">
    <location>
        <begin position="1"/>
        <end position="23"/>
    </location>
</feature>